<evidence type="ECO:0000313" key="1">
    <source>
        <dbReference type="EMBL" id="AEP85438.1"/>
    </source>
</evidence>
<proteinExistence type="predicted"/>
<dbReference type="Proteomes" id="UP000002651">
    <property type="component" value="Chromosome"/>
</dbReference>
<gene>
    <name evidence="1" type="ordered locus">GYO_0741</name>
</gene>
<protein>
    <submittedName>
        <fullName evidence="1">Uncharacterized protein</fullName>
    </submittedName>
</protein>
<organism evidence="1 2">
    <name type="scientific">Bacillus spizizenii (strain DSM 15029 / JCM 12233 / NBRC 101239 / NRRL B-23049 / TU-B-10)</name>
    <name type="common">Bacillus subtilis subsp. spizizenii</name>
    <dbReference type="NCBI Taxonomy" id="1052585"/>
    <lineage>
        <taxon>Bacteria</taxon>
        <taxon>Bacillati</taxon>
        <taxon>Bacillota</taxon>
        <taxon>Bacilli</taxon>
        <taxon>Bacillales</taxon>
        <taxon>Bacillaceae</taxon>
        <taxon>Bacillus</taxon>
    </lineage>
</organism>
<dbReference type="AlphaFoldDB" id="G4NW98"/>
<keyword evidence="2" id="KW-1185">Reference proteome</keyword>
<name>G4NW98_BACS4</name>
<reference evidence="1 2" key="1">
    <citation type="journal article" date="2012" name="J. Bacteriol.">
        <title>Whole-genome sequences of Bacillus subtilis and close relatives.</title>
        <authorList>
            <person name="Earl A.M."/>
            <person name="Eppinger M."/>
            <person name="Fricke W.F."/>
            <person name="Rosovitz M.J."/>
            <person name="Rasko D.A."/>
            <person name="Daugherty S."/>
            <person name="Losick R."/>
            <person name="Kolter R."/>
            <person name="Ravel J."/>
        </authorList>
    </citation>
    <scope>NUCLEOTIDE SEQUENCE [LARGE SCALE GENOMIC DNA]</scope>
    <source>
        <strain evidence="2">DSM 15029 / JCM 12233 / NBRC 101239 / NRRL B-23049 / TU-B-10</strain>
    </source>
</reference>
<dbReference type="HOGENOM" id="CLU_3265929_0_0_9"/>
<accession>G4NW98</accession>
<sequence length="41" mass="4837">MQFYFSLILLVNSVFFAYFHYPSNINSFTLPLDNLTLFSPN</sequence>
<dbReference type="KEGG" id="bst:GYO_0741"/>
<evidence type="ECO:0000313" key="2">
    <source>
        <dbReference type="Proteomes" id="UP000002651"/>
    </source>
</evidence>
<dbReference type="EMBL" id="CP002905">
    <property type="protein sequence ID" value="AEP85438.1"/>
    <property type="molecule type" value="Genomic_DNA"/>
</dbReference>